<dbReference type="Proteomes" id="UP000789396">
    <property type="component" value="Unassembled WGS sequence"/>
</dbReference>
<accession>A0A9N9K0K3</accession>
<protein>
    <submittedName>
        <fullName evidence="1">11642_t:CDS:1</fullName>
    </submittedName>
</protein>
<proteinExistence type="predicted"/>
<gene>
    <name evidence="1" type="ORF">RFULGI_LOCUS18112</name>
</gene>
<organism evidence="1 2">
    <name type="scientific">Racocetra fulgida</name>
    <dbReference type="NCBI Taxonomy" id="60492"/>
    <lineage>
        <taxon>Eukaryota</taxon>
        <taxon>Fungi</taxon>
        <taxon>Fungi incertae sedis</taxon>
        <taxon>Mucoromycota</taxon>
        <taxon>Glomeromycotina</taxon>
        <taxon>Glomeromycetes</taxon>
        <taxon>Diversisporales</taxon>
        <taxon>Gigasporaceae</taxon>
        <taxon>Racocetra</taxon>
    </lineage>
</organism>
<comment type="caution">
    <text evidence="1">The sequence shown here is derived from an EMBL/GenBank/DDBJ whole genome shotgun (WGS) entry which is preliminary data.</text>
</comment>
<keyword evidence="2" id="KW-1185">Reference proteome</keyword>
<dbReference type="EMBL" id="CAJVPZ010076687">
    <property type="protein sequence ID" value="CAG8804836.1"/>
    <property type="molecule type" value="Genomic_DNA"/>
</dbReference>
<feature type="non-terminal residue" evidence="1">
    <location>
        <position position="1"/>
    </location>
</feature>
<evidence type="ECO:0000313" key="2">
    <source>
        <dbReference type="Proteomes" id="UP000789396"/>
    </source>
</evidence>
<sequence>DELNYHEDPSFEGFQVIQYATYDDGTILLRVRPSTDEDCRASGLYFRLIRTDGTITPITLNNSVFRNISSKNYCFVNSGVAFTLKTLSAPTKNGPLWIPGYRFPIAYLVSNNPTDAIRIYGIAPNYILISYLCGNSDANVCGLVLD</sequence>
<feature type="non-terminal residue" evidence="1">
    <location>
        <position position="146"/>
    </location>
</feature>
<name>A0A9N9K0K3_9GLOM</name>
<dbReference type="OrthoDB" id="2415831at2759"/>
<reference evidence="1" key="1">
    <citation type="submission" date="2021-06" db="EMBL/GenBank/DDBJ databases">
        <authorList>
            <person name="Kallberg Y."/>
            <person name="Tangrot J."/>
            <person name="Rosling A."/>
        </authorList>
    </citation>
    <scope>NUCLEOTIDE SEQUENCE</scope>
    <source>
        <strain evidence="1">IN212</strain>
    </source>
</reference>
<dbReference type="AlphaFoldDB" id="A0A9N9K0K3"/>
<evidence type="ECO:0000313" key="1">
    <source>
        <dbReference type="EMBL" id="CAG8804836.1"/>
    </source>
</evidence>